<evidence type="ECO:0000256" key="2">
    <source>
        <dbReference type="RuleBase" id="RU362080"/>
    </source>
</evidence>
<dbReference type="InterPro" id="IPR006442">
    <property type="entry name" value="Antitoxin_Phd/YefM"/>
</dbReference>
<reference evidence="3 4" key="1">
    <citation type="journal article" date="2014" name="Nature">
        <title>An environmental bacterial taxon with a large and distinct metabolic repertoire.</title>
        <authorList>
            <person name="Wilson M.C."/>
            <person name="Mori T."/>
            <person name="Ruckert C."/>
            <person name="Uria A.R."/>
            <person name="Helf M.J."/>
            <person name="Takada K."/>
            <person name="Gernert C."/>
            <person name="Steffens U.A."/>
            <person name="Heycke N."/>
            <person name="Schmitt S."/>
            <person name="Rinke C."/>
            <person name="Helfrich E.J."/>
            <person name="Brachmann A.O."/>
            <person name="Gurgui C."/>
            <person name="Wakimoto T."/>
            <person name="Kracht M."/>
            <person name="Crusemann M."/>
            <person name="Hentschel U."/>
            <person name="Abe I."/>
            <person name="Matsunaga S."/>
            <person name="Kalinowski J."/>
            <person name="Takeyama H."/>
            <person name="Piel J."/>
        </authorList>
    </citation>
    <scope>NUCLEOTIDE SEQUENCE [LARGE SCALE GENOMIC DNA]</scope>
    <source>
        <strain evidence="4">TSY1</strain>
    </source>
</reference>
<gene>
    <name evidence="3" type="ORF">ETSY1_11200</name>
</gene>
<accession>W4LRT8</accession>
<sequence length="102" mass="11429">MEPRNDEWFTKSLPAFLARTQFGQILERVSEHHDRFVVTKNGEPKAVIMGIEDFLRTVAKTPESLAALQQQAQASGASRMTLEEIEAEIDAVRHPKATPQPS</sequence>
<keyword evidence="4" id="KW-1185">Reference proteome</keyword>
<dbReference type="HOGENOM" id="CLU_179125_0_0_7"/>
<comment type="similarity">
    <text evidence="1 2">Belongs to the phD/YefM antitoxin family.</text>
</comment>
<dbReference type="Proteomes" id="UP000019141">
    <property type="component" value="Unassembled WGS sequence"/>
</dbReference>
<dbReference type="InterPro" id="IPR036165">
    <property type="entry name" value="YefM-like_sf"/>
</dbReference>
<comment type="function">
    <text evidence="2">Antitoxin component of a type II toxin-antitoxin (TA) system.</text>
</comment>
<dbReference type="NCBIfam" id="TIGR01552">
    <property type="entry name" value="phd_fam"/>
    <property type="match status" value="1"/>
</dbReference>
<dbReference type="Pfam" id="PF02604">
    <property type="entry name" value="PhdYeFM_antitox"/>
    <property type="match status" value="1"/>
</dbReference>
<protein>
    <recommendedName>
        <fullName evidence="2">Antitoxin</fullName>
    </recommendedName>
</protein>
<dbReference type="Gene3D" id="3.40.1620.10">
    <property type="entry name" value="YefM-like domain"/>
    <property type="match status" value="1"/>
</dbReference>
<evidence type="ECO:0000256" key="1">
    <source>
        <dbReference type="ARBA" id="ARBA00009981"/>
    </source>
</evidence>
<dbReference type="SUPFAM" id="SSF143120">
    <property type="entry name" value="YefM-like"/>
    <property type="match status" value="1"/>
</dbReference>
<name>W4LRT8_ENTF1</name>
<evidence type="ECO:0000313" key="4">
    <source>
        <dbReference type="Proteomes" id="UP000019141"/>
    </source>
</evidence>
<evidence type="ECO:0000313" key="3">
    <source>
        <dbReference type="EMBL" id="ETX00436.1"/>
    </source>
</evidence>
<comment type="caution">
    <text evidence="3">The sequence shown here is derived from an EMBL/GenBank/DDBJ whole genome shotgun (WGS) entry which is preliminary data.</text>
</comment>
<proteinExistence type="inferred from homology"/>
<dbReference type="EMBL" id="AZHW01000338">
    <property type="protein sequence ID" value="ETX00436.1"/>
    <property type="molecule type" value="Genomic_DNA"/>
</dbReference>
<organism evidence="3 4">
    <name type="scientific">Entotheonella factor</name>
    <dbReference type="NCBI Taxonomy" id="1429438"/>
    <lineage>
        <taxon>Bacteria</taxon>
        <taxon>Pseudomonadati</taxon>
        <taxon>Nitrospinota/Tectimicrobiota group</taxon>
        <taxon>Candidatus Tectimicrobiota</taxon>
        <taxon>Candidatus Entotheonellia</taxon>
        <taxon>Candidatus Entotheonellales</taxon>
        <taxon>Candidatus Entotheonellaceae</taxon>
        <taxon>Candidatus Entotheonella</taxon>
    </lineage>
</organism>
<dbReference type="AlphaFoldDB" id="W4LRT8"/>